<dbReference type="Proteomes" id="UP000041595">
    <property type="component" value="Unassembled WGS sequence"/>
</dbReference>
<dbReference type="Gene3D" id="3.40.50.1820">
    <property type="entry name" value="alpha/beta hydrolase"/>
    <property type="match status" value="1"/>
</dbReference>
<dbReference type="SUPFAM" id="SSF53474">
    <property type="entry name" value="alpha/beta-Hydrolases"/>
    <property type="match status" value="1"/>
</dbReference>
<dbReference type="STRING" id="1453495.AT01_3479"/>
<evidence type="ECO:0000313" key="1">
    <source>
        <dbReference type="EMBL" id="CNK42602.1"/>
    </source>
</evidence>
<dbReference type="EC" id="3.1.1.32" evidence="1"/>
<dbReference type="AlphaFoldDB" id="A0A0T9SW81"/>
<evidence type="ECO:0000313" key="2">
    <source>
        <dbReference type="EMBL" id="CNK48375.1"/>
    </source>
</evidence>
<proteinExistence type="predicted"/>
<gene>
    <name evidence="1" type="primary">yplA</name>
    <name evidence="1" type="ORF">ERS137965_00018</name>
    <name evidence="2" type="ORF">ERS137966_00377</name>
</gene>
<reference evidence="2 3" key="1">
    <citation type="submission" date="2015-03" db="EMBL/GenBank/DDBJ databases">
        <authorList>
            <consortium name="Pathogen Informatics"/>
            <person name="Murphy D."/>
        </authorList>
    </citation>
    <scope>NUCLEOTIDE SEQUENCE [LARGE SCALE GENOMIC DNA]</scope>
    <source>
        <strain evidence="2 3">IP08791</strain>
    </source>
</reference>
<protein>
    <submittedName>
        <fullName evidence="1">Phospholipase A</fullName>
        <ecNumber evidence="1">3.1.1.32</ecNumber>
    </submittedName>
</protein>
<dbReference type="GO" id="GO:0008970">
    <property type="term" value="F:phospholipase A1 activity"/>
    <property type="evidence" value="ECO:0007669"/>
    <property type="project" value="UniProtKB-EC"/>
</dbReference>
<dbReference type="ESTHER" id="yeral-c4ubg9">
    <property type="family name" value="Mbeg1-like"/>
</dbReference>
<evidence type="ECO:0000313" key="4">
    <source>
        <dbReference type="Proteomes" id="UP000041595"/>
    </source>
</evidence>
<dbReference type="EMBL" id="CQEH01000001">
    <property type="protein sequence ID" value="CNK48375.1"/>
    <property type="molecule type" value="Genomic_DNA"/>
</dbReference>
<name>A0A0T9SW81_YERAL</name>
<sequence length="331" mass="34841">MSASVNMIAPASLAGSMGRVSLSAPTGKDDVVSVAATRTAQTIAMTHLTTVPASNELYYSMVANLGLSRAEGIVADKESILGSNNIPLSSGQGSQQADYSLALIAKDVYSPISVNFAGFSRLSDRALLAAGIDPASLSNSASGFMAGIYSDNQQYVLAFAGTNDMQDWLSNIRQATGYEDVQYNQAVALGKAARMAFGDDLVITGHSLGGGLAATAALATGTFAVTFNAAGVSDHTLNRMGLNPVQARLAAENGGIRRYSEQYDLLTDTQESTSLIPDAIGHKITLINSDKLTGLDDWLPHKHLERRLAAHGIDKVLSSMDEQQPWGRQDA</sequence>
<accession>A0A0T9SW81</accession>
<dbReference type="Proteomes" id="UP000038647">
    <property type="component" value="Unassembled WGS sequence"/>
</dbReference>
<reference evidence="1 4" key="2">
    <citation type="submission" date="2015-03" db="EMBL/GenBank/DDBJ databases">
        <authorList>
            <person name="Murphy D."/>
        </authorList>
    </citation>
    <scope>NUCLEOTIDE SEQUENCE [LARGE SCALE GENOMIC DNA]</scope>
    <source>
        <strain evidence="1 4">IP06005</strain>
    </source>
</reference>
<dbReference type="InterPro" id="IPR029058">
    <property type="entry name" value="AB_hydrolase_fold"/>
</dbReference>
<keyword evidence="3" id="KW-1185">Reference proteome</keyword>
<organism evidence="1 4">
    <name type="scientific">Yersinia aldovae</name>
    <dbReference type="NCBI Taxonomy" id="29483"/>
    <lineage>
        <taxon>Bacteria</taxon>
        <taxon>Pseudomonadati</taxon>
        <taxon>Pseudomonadota</taxon>
        <taxon>Gammaproteobacteria</taxon>
        <taxon>Enterobacterales</taxon>
        <taxon>Yersiniaceae</taxon>
        <taxon>Yersinia</taxon>
    </lineage>
</organism>
<keyword evidence="1" id="KW-0378">Hydrolase</keyword>
<dbReference type="OrthoDB" id="5913909at2"/>
<dbReference type="Pfam" id="PF26363">
    <property type="entry name" value="Phospholipase-like"/>
    <property type="match status" value="1"/>
</dbReference>
<dbReference type="EMBL" id="CQEJ01000001">
    <property type="protein sequence ID" value="CNK42602.1"/>
    <property type="molecule type" value="Genomic_DNA"/>
</dbReference>
<evidence type="ECO:0000313" key="3">
    <source>
        <dbReference type="Proteomes" id="UP000038647"/>
    </source>
</evidence>
<dbReference type="eggNOG" id="COG5153">
    <property type="taxonomic scope" value="Bacteria"/>
</dbReference>